<evidence type="ECO:0000313" key="4">
    <source>
        <dbReference type="EMBL" id="RCX11270.1"/>
    </source>
</evidence>
<dbReference type="Pfam" id="PF25137">
    <property type="entry name" value="ADH_Fe_C"/>
    <property type="match status" value="1"/>
</dbReference>
<evidence type="ECO:0000259" key="3">
    <source>
        <dbReference type="Pfam" id="PF25137"/>
    </source>
</evidence>
<accession>A0A369API4</accession>
<sequence length="368" mass="39813">MDFNYRMPTRVFFGRQCISRNKDFFARLGRKAFIVTGKSSARASGALDDIEGVLNEANIKYEIYDGVENNPSLNNVEEAGALAAKSGADFIIGIGGGSPLDASKAVAVLAVNRMEAVELYKNSFPNRPLPIIAIPTTAGTGSEVTPYCILTRPDMQTKMSFGNDETFPAAAFLDASYTESLTRSVTVNTAIDALTHAMEGYLSKRSTAVTDALAAESMEILGECLIALNNGEISPGTRDKLLYASMLAGMVIANTGTTIIHGMGYSLTYFKDIPHGEANALFVKEYLEFNRDAAPEKTDRVLGLLKVESTQQLGGVIASLIEEKPSLNGEEINYYADLTMKQRSTLSNIKTVSAQDIEGIIRRSVKQL</sequence>
<dbReference type="EMBL" id="QPJT01000026">
    <property type="protein sequence ID" value="RCX11270.1"/>
    <property type="molecule type" value="Genomic_DNA"/>
</dbReference>
<reference evidence="4 5" key="1">
    <citation type="submission" date="2018-07" db="EMBL/GenBank/DDBJ databases">
        <title>Genomic Encyclopedia of Type Strains, Phase IV (KMG-IV): sequencing the most valuable type-strain genomes for metagenomic binning, comparative biology and taxonomic classification.</title>
        <authorList>
            <person name="Goeker M."/>
        </authorList>
    </citation>
    <scope>NUCLEOTIDE SEQUENCE [LARGE SCALE GENOMIC DNA]</scope>
    <source>
        <strain evidence="4 5">DSM 27016</strain>
    </source>
</reference>
<dbReference type="Pfam" id="PF00465">
    <property type="entry name" value="Fe-ADH"/>
    <property type="match status" value="1"/>
</dbReference>
<organism evidence="4 5">
    <name type="scientific">Anaerobacterium chartisolvens</name>
    <dbReference type="NCBI Taxonomy" id="1297424"/>
    <lineage>
        <taxon>Bacteria</taxon>
        <taxon>Bacillati</taxon>
        <taxon>Bacillota</taxon>
        <taxon>Clostridia</taxon>
        <taxon>Eubacteriales</taxon>
        <taxon>Oscillospiraceae</taxon>
        <taxon>Anaerobacterium</taxon>
    </lineage>
</organism>
<dbReference type="InterPro" id="IPR001670">
    <property type="entry name" value="ADH_Fe/GldA"/>
</dbReference>
<dbReference type="GO" id="GO:0004022">
    <property type="term" value="F:alcohol dehydrogenase (NAD+) activity"/>
    <property type="evidence" value="ECO:0007669"/>
    <property type="project" value="TreeGrafter"/>
</dbReference>
<evidence type="ECO:0000259" key="2">
    <source>
        <dbReference type="Pfam" id="PF00465"/>
    </source>
</evidence>
<protein>
    <submittedName>
        <fullName evidence="4">Alcohol dehydrogenase class IV</fullName>
    </submittedName>
</protein>
<dbReference type="PANTHER" id="PTHR11496:SF103">
    <property type="entry name" value="DEHYDROGENASE, PUTATIVE-RELATED"/>
    <property type="match status" value="1"/>
</dbReference>
<dbReference type="CDD" id="cd08181">
    <property type="entry name" value="PPD-like"/>
    <property type="match status" value="1"/>
</dbReference>
<keyword evidence="1" id="KW-0560">Oxidoreductase</keyword>
<dbReference type="RefSeq" id="WP_114299200.1">
    <property type="nucleotide sequence ID" value="NZ_QPJT01000026.1"/>
</dbReference>
<dbReference type="PANTHER" id="PTHR11496">
    <property type="entry name" value="ALCOHOL DEHYDROGENASE"/>
    <property type="match status" value="1"/>
</dbReference>
<dbReference type="OrthoDB" id="9804734at2"/>
<dbReference type="InterPro" id="IPR039697">
    <property type="entry name" value="Alcohol_dehydrogenase_Fe"/>
</dbReference>
<evidence type="ECO:0000313" key="5">
    <source>
        <dbReference type="Proteomes" id="UP000253034"/>
    </source>
</evidence>
<comment type="caution">
    <text evidence="4">The sequence shown here is derived from an EMBL/GenBank/DDBJ whole genome shotgun (WGS) entry which is preliminary data.</text>
</comment>
<dbReference type="Proteomes" id="UP000253034">
    <property type="component" value="Unassembled WGS sequence"/>
</dbReference>
<dbReference type="InterPro" id="IPR056798">
    <property type="entry name" value="ADH_Fe_C"/>
</dbReference>
<dbReference type="GO" id="GO:0046872">
    <property type="term" value="F:metal ion binding"/>
    <property type="evidence" value="ECO:0007669"/>
    <property type="project" value="InterPro"/>
</dbReference>
<feature type="domain" description="Alcohol dehydrogenase iron-type/glycerol dehydrogenase GldA" evidence="2">
    <location>
        <begin position="8"/>
        <end position="174"/>
    </location>
</feature>
<dbReference type="AlphaFoldDB" id="A0A369API4"/>
<gene>
    <name evidence="4" type="ORF">DFR58_12643</name>
</gene>
<dbReference type="Gene3D" id="1.20.1090.10">
    <property type="entry name" value="Dehydroquinate synthase-like - alpha domain"/>
    <property type="match status" value="1"/>
</dbReference>
<dbReference type="Gene3D" id="3.40.50.1970">
    <property type="match status" value="1"/>
</dbReference>
<evidence type="ECO:0000256" key="1">
    <source>
        <dbReference type="ARBA" id="ARBA00023002"/>
    </source>
</evidence>
<proteinExistence type="predicted"/>
<keyword evidence="5" id="KW-1185">Reference proteome</keyword>
<name>A0A369API4_9FIRM</name>
<dbReference type="FunFam" id="3.40.50.1970:FF:000003">
    <property type="entry name" value="Alcohol dehydrogenase, iron-containing"/>
    <property type="match status" value="1"/>
</dbReference>
<dbReference type="SUPFAM" id="SSF56796">
    <property type="entry name" value="Dehydroquinate synthase-like"/>
    <property type="match status" value="1"/>
</dbReference>
<feature type="domain" description="Fe-containing alcohol dehydrogenase-like C-terminal" evidence="3">
    <location>
        <begin position="186"/>
        <end position="364"/>
    </location>
</feature>